<keyword evidence="2" id="KW-0418">Kinase</keyword>
<feature type="domain" description="HPr kinase/phosphorylase C-terminal" evidence="1">
    <location>
        <begin position="3"/>
        <end position="86"/>
    </location>
</feature>
<dbReference type="InterPro" id="IPR027417">
    <property type="entry name" value="P-loop_NTPase"/>
</dbReference>
<gene>
    <name evidence="2" type="ORF">HB375_04115</name>
</gene>
<keyword evidence="2" id="KW-0723">Serine/threonine-protein kinase</keyword>
<accession>A0ABX0V9U9</accession>
<dbReference type="InterPro" id="IPR025662">
    <property type="entry name" value="Sigma_54_int_dom_ATP-bd_1"/>
</dbReference>
<comment type="caution">
    <text evidence="2">The sequence shown here is derived from an EMBL/GenBank/DDBJ whole genome shotgun (WGS) entry which is preliminary data.</text>
</comment>
<sequence length="151" mass="15915">MSVAETVHATCVVVGEAGLLIRGESGTGKSTLAREMLLHAGREGRFCRLVSDDRTRLAAHHGRLLASAVAPLAGCIEARGTGIVKLPFEETAVIRLVVDLCEDSSRYPGPEDATIILCGVVLPRILSRRGAVLTDLVLGRLSGVCDTVVTL</sequence>
<organism evidence="2 3">
    <name type="scientific">Microvirga terricola</name>
    <dbReference type="NCBI Taxonomy" id="2719797"/>
    <lineage>
        <taxon>Bacteria</taxon>
        <taxon>Pseudomonadati</taxon>
        <taxon>Pseudomonadota</taxon>
        <taxon>Alphaproteobacteria</taxon>
        <taxon>Hyphomicrobiales</taxon>
        <taxon>Methylobacteriaceae</taxon>
        <taxon>Microvirga</taxon>
    </lineage>
</organism>
<dbReference type="Gene3D" id="3.40.50.300">
    <property type="entry name" value="P-loop containing nucleotide triphosphate hydrolases"/>
    <property type="match status" value="1"/>
</dbReference>
<dbReference type="PROSITE" id="PS00675">
    <property type="entry name" value="SIGMA54_INTERACT_1"/>
    <property type="match status" value="1"/>
</dbReference>
<name>A0ABX0V9U9_9HYPH</name>
<evidence type="ECO:0000313" key="2">
    <source>
        <dbReference type="EMBL" id="NIX75800.1"/>
    </source>
</evidence>
<dbReference type="SUPFAM" id="SSF53795">
    <property type="entry name" value="PEP carboxykinase-like"/>
    <property type="match status" value="1"/>
</dbReference>
<dbReference type="InterPro" id="IPR011104">
    <property type="entry name" value="Hpr_kin/Pase_C"/>
</dbReference>
<dbReference type="EMBL" id="JAATJS010000001">
    <property type="protein sequence ID" value="NIX75800.1"/>
    <property type="molecule type" value="Genomic_DNA"/>
</dbReference>
<keyword evidence="3" id="KW-1185">Reference proteome</keyword>
<dbReference type="GO" id="GO:0004674">
    <property type="term" value="F:protein serine/threonine kinase activity"/>
    <property type="evidence" value="ECO:0007669"/>
    <property type="project" value="UniProtKB-KW"/>
</dbReference>
<evidence type="ECO:0000313" key="3">
    <source>
        <dbReference type="Proteomes" id="UP000707352"/>
    </source>
</evidence>
<dbReference type="Pfam" id="PF07475">
    <property type="entry name" value="Hpr_kinase_C"/>
    <property type="match status" value="1"/>
</dbReference>
<dbReference type="RefSeq" id="WP_167671650.1">
    <property type="nucleotide sequence ID" value="NZ_JAATJS010000001.1"/>
</dbReference>
<dbReference type="Proteomes" id="UP000707352">
    <property type="component" value="Unassembled WGS sequence"/>
</dbReference>
<evidence type="ECO:0000259" key="1">
    <source>
        <dbReference type="Pfam" id="PF07475"/>
    </source>
</evidence>
<reference evidence="2 3" key="1">
    <citation type="submission" date="2020-03" db="EMBL/GenBank/DDBJ databases">
        <title>The genome sequence of Microvirga sp. c23x22.</title>
        <authorList>
            <person name="Zhang X."/>
        </authorList>
    </citation>
    <scope>NUCLEOTIDE SEQUENCE [LARGE SCALE GENOMIC DNA]</scope>
    <source>
        <strain evidence="3">c23x22</strain>
    </source>
</reference>
<keyword evidence="2" id="KW-0808">Transferase</keyword>
<proteinExistence type="predicted"/>
<protein>
    <submittedName>
        <fullName evidence="2">Serine/threonine protein kinase</fullName>
    </submittedName>
</protein>